<dbReference type="Proteomes" id="UP000093000">
    <property type="component" value="Unassembled WGS sequence"/>
</dbReference>
<reference evidence="5 6" key="1">
    <citation type="submission" date="2016-03" db="EMBL/GenBank/DDBJ databases">
        <title>Choanephora cucurbitarum.</title>
        <authorList>
            <person name="Min B."/>
            <person name="Park H."/>
            <person name="Park J.-H."/>
            <person name="Shin H.-D."/>
            <person name="Choi I.-G."/>
        </authorList>
    </citation>
    <scope>NUCLEOTIDE SEQUENCE [LARGE SCALE GENOMIC DNA]</scope>
    <source>
        <strain evidence="5 6">KUS-F28377</strain>
    </source>
</reference>
<feature type="domain" description="XPG N-terminal" evidence="3">
    <location>
        <begin position="1"/>
        <end position="99"/>
    </location>
</feature>
<dbReference type="AlphaFoldDB" id="A0A1C7NDD4"/>
<dbReference type="SUPFAM" id="SSF88723">
    <property type="entry name" value="PIN domain-like"/>
    <property type="match status" value="1"/>
</dbReference>
<dbReference type="InterPro" id="IPR006085">
    <property type="entry name" value="XPG_DNA_repair_N"/>
</dbReference>
<dbReference type="Gene3D" id="3.40.50.1010">
    <property type="entry name" value="5'-nuclease"/>
    <property type="match status" value="1"/>
</dbReference>
<accession>A0A1C7NDD4</accession>
<feature type="region of interest" description="Disordered" evidence="2">
    <location>
        <begin position="636"/>
        <end position="663"/>
    </location>
</feature>
<proteinExistence type="inferred from homology"/>
<sequence>MGIHGLSYYITSFPNLIEKAEWKLDSSDLVDQFIFDGNAFVYHIAFQNRTNWTHGGQYAMIAEIVTKTVQTLSSAGIEPTFLFDGALPKDKLDTRLKRHRSYIDRCISTYQNLGQINASNKDSDDRHNGIQYYGDLFLIPPLTLEVVVQTLRELNVQVKICQAEADGEVVTLANQKNAYVVSQDSDMYVYPRIGKGYIPFELLKIPLNKDSSHISAGVYHPDRLSTMLNLETCFLPLVGTLLGNDYLDVDSIRPLIGQWCSAEGLSIAKNSSAGWPKIVAELIKKNLNNPKDDVIRSIAEQLSTVPAKSNSRLKMTTNSVLQDRMIDSISRYDLSSPLLKSVTTNVLKHLAKGGVHLAYDDQTKDFSRQLLDVIESKTFWTSIFLEDIEREYSWDVSRLLRQSMYTIALHQVGRHDSTSNSESMAKVEEYVRVKHHLEGVRVITDNISQPTLDFYMLHQSNRETLNHLNTVTHPLVLCLRYLIFHCSRSIKNGRLYNYEVVGMLISGLRSLAVIIDGLTKDDAPFKIDTPKLKKRCVHLAAQFQSVIYSSYLLSQTLDMPDYMQSPHLLANLYNGVYFHHYIELARNGASIGKMLSGLSEGFKSLFFSVYEAVMSDLESEVHTVFDYKLESNEDDLLEQKPKRVHSKKQESNRPEKKKKSLLKNQSRNTNAFNVLSFGCTFDE</sequence>
<dbReference type="PANTHER" id="PTHR15665">
    <property type="entry name" value="ASTEROID PROTEIN"/>
    <property type="match status" value="1"/>
</dbReference>
<evidence type="ECO:0000259" key="4">
    <source>
        <dbReference type="Pfam" id="PF12813"/>
    </source>
</evidence>
<evidence type="ECO:0000313" key="6">
    <source>
        <dbReference type="Proteomes" id="UP000093000"/>
    </source>
</evidence>
<dbReference type="InterPro" id="IPR039436">
    <property type="entry name" value="Asteroid_dom"/>
</dbReference>
<keyword evidence="6" id="KW-1185">Reference proteome</keyword>
<dbReference type="EMBL" id="LUGH01000247">
    <property type="protein sequence ID" value="OBZ87097.1"/>
    <property type="molecule type" value="Genomic_DNA"/>
</dbReference>
<gene>
    <name evidence="5" type="primary">aste1</name>
    <name evidence="5" type="ORF">A0J61_04852</name>
</gene>
<evidence type="ECO:0000256" key="2">
    <source>
        <dbReference type="SAM" id="MobiDB-lite"/>
    </source>
</evidence>
<feature type="compositionally biased region" description="Basic and acidic residues" evidence="2">
    <location>
        <begin position="636"/>
        <end position="654"/>
    </location>
</feature>
<comment type="caution">
    <text evidence="5">The sequence shown here is derived from an EMBL/GenBank/DDBJ whole genome shotgun (WGS) entry which is preliminary data.</text>
</comment>
<dbReference type="OrthoDB" id="25987at2759"/>
<evidence type="ECO:0000259" key="3">
    <source>
        <dbReference type="Pfam" id="PF00752"/>
    </source>
</evidence>
<dbReference type="PANTHER" id="PTHR15665:SF1">
    <property type="entry name" value="PROTEIN ASTEROID HOMOLOG 1"/>
    <property type="match status" value="1"/>
</dbReference>
<dbReference type="GO" id="GO:0004518">
    <property type="term" value="F:nuclease activity"/>
    <property type="evidence" value="ECO:0007669"/>
    <property type="project" value="InterPro"/>
</dbReference>
<dbReference type="STRING" id="101091.A0A1C7NDD4"/>
<evidence type="ECO:0000256" key="1">
    <source>
        <dbReference type="ARBA" id="ARBA00007398"/>
    </source>
</evidence>
<dbReference type="Pfam" id="PF00752">
    <property type="entry name" value="XPG_N"/>
    <property type="match status" value="1"/>
</dbReference>
<dbReference type="Pfam" id="PF12813">
    <property type="entry name" value="XPG_I_2"/>
    <property type="match status" value="1"/>
</dbReference>
<dbReference type="InParanoid" id="A0A1C7NDD4"/>
<protein>
    <submittedName>
        <fullName evidence="5">Protein asteroid 1</fullName>
    </submittedName>
</protein>
<comment type="similarity">
    <text evidence="1">Belongs to the asteroid family.</text>
</comment>
<evidence type="ECO:0000313" key="5">
    <source>
        <dbReference type="EMBL" id="OBZ87097.1"/>
    </source>
</evidence>
<dbReference type="InterPro" id="IPR029060">
    <property type="entry name" value="PIN-like_dom_sf"/>
</dbReference>
<feature type="domain" description="Asteroid" evidence="4">
    <location>
        <begin position="140"/>
        <end position="231"/>
    </location>
</feature>
<name>A0A1C7NDD4_9FUNG</name>
<dbReference type="InterPro" id="IPR026832">
    <property type="entry name" value="Asteroid"/>
</dbReference>
<organism evidence="5 6">
    <name type="scientific">Choanephora cucurbitarum</name>
    <dbReference type="NCBI Taxonomy" id="101091"/>
    <lineage>
        <taxon>Eukaryota</taxon>
        <taxon>Fungi</taxon>
        <taxon>Fungi incertae sedis</taxon>
        <taxon>Mucoromycota</taxon>
        <taxon>Mucoromycotina</taxon>
        <taxon>Mucoromycetes</taxon>
        <taxon>Mucorales</taxon>
        <taxon>Mucorineae</taxon>
        <taxon>Choanephoraceae</taxon>
        <taxon>Choanephoroideae</taxon>
        <taxon>Choanephora</taxon>
    </lineage>
</organism>